<sequence>MPIVTTPQSPFGPGPPKESFVWRPSTSEENTMFRLEGNTLESQGFFRTPLIQVIPASRGQNVGGPVSTSSFPMFNPMKSGHHRELYFLPITSGVSIPGTTSPSPTLGILKPSFDKTCTVQGPVLETFRPFLPFDFGASQLNIVDGMEEDNIMALSATPSNENISPEELRWQDYQAKKKDFTFVCKVCNHAGSLTPMPSSSEPPTSYDSPSSSSPTLPLSGNQNAVQFAPFMLGLSSAPAIVSSSRGSSNDGIATLSSPLRPYPLTEAQETNSDSKAIQPSSQTASMMCPEQVIAENPVVAPSLGTALTSYSSIPSHPSLQFGISSLPVTDKSFQTQSISLLASSKHVFQKTVIRMQARRHGSAKRDGPRVSFRNIVRTFIRYTRWPVMIIES</sequence>
<dbReference type="EMBL" id="JABFUD020000018">
    <property type="protein sequence ID" value="KAI5065996.1"/>
    <property type="molecule type" value="Genomic_DNA"/>
</dbReference>
<evidence type="ECO:0000313" key="2">
    <source>
        <dbReference type="EMBL" id="KAI5065996.1"/>
    </source>
</evidence>
<feature type="region of interest" description="Disordered" evidence="1">
    <location>
        <begin position="243"/>
        <end position="281"/>
    </location>
</feature>
<feature type="region of interest" description="Disordered" evidence="1">
    <location>
        <begin position="193"/>
        <end position="219"/>
    </location>
</feature>
<dbReference type="AlphaFoldDB" id="A0A9D4ZAW6"/>
<feature type="region of interest" description="Disordered" evidence="1">
    <location>
        <begin position="1"/>
        <end position="23"/>
    </location>
</feature>
<feature type="compositionally biased region" description="Polar residues" evidence="1">
    <location>
        <begin position="243"/>
        <end position="257"/>
    </location>
</feature>
<accession>A0A9D4ZAW6</accession>
<organism evidence="2 3">
    <name type="scientific">Adiantum capillus-veneris</name>
    <name type="common">Maidenhair fern</name>
    <dbReference type="NCBI Taxonomy" id="13818"/>
    <lineage>
        <taxon>Eukaryota</taxon>
        <taxon>Viridiplantae</taxon>
        <taxon>Streptophyta</taxon>
        <taxon>Embryophyta</taxon>
        <taxon>Tracheophyta</taxon>
        <taxon>Polypodiopsida</taxon>
        <taxon>Polypodiidae</taxon>
        <taxon>Polypodiales</taxon>
        <taxon>Pteridineae</taxon>
        <taxon>Pteridaceae</taxon>
        <taxon>Vittarioideae</taxon>
        <taxon>Adiantum</taxon>
    </lineage>
</organism>
<keyword evidence="3" id="KW-1185">Reference proteome</keyword>
<reference evidence="2" key="1">
    <citation type="submission" date="2021-01" db="EMBL/GenBank/DDBJ databases">
        <title>Adiantum capillus-veneris genome.</title>
        <authorList>
            <person name="Fang Y."/>
            <person name="Liao Q."/>
        </authorList>
    </citation>
    <scope>NUCLEOTIDE SEQUENCE</scope>
    <source>
        <strain evidence="2">H3</strain>
        <tissue evidence="2">Leaf</tissue>
    </source>
</reference>
<proteinExistence type="predicted"/>
<gene>
    <name evidence="2" type="ORF">GOP47_0018620</name>
</gene>
<evidence type="ECO:0000256" key="1">
    <source>
        <dbReference type="SAM" id="MobiDB-lite"/>
    </source>
</evidence>
<dbReference type="Proteomes" id="UP000886520">
    <property type="component" value="Chromosome 18"/>
</dbReference>
<evidence type="ECO:0000313" key="3">
    <source>
        <dbReference type="Proteomes" id="UP000886520"/>
    </source>
</evidence>
<name>A0A9D4ZAW6_ADICA</name>
<feature type="compositionally biased region" description="Polar residues" evidence="1">
    <location>
        <begin position="267"/>
        <end position="281"/>
    </location>
</feature>
<dbReference type="Gene3D" id="1.10.10.2360">
    <property type="match status" value="1"/>
</dbReference>
<protein>
    <submittedName>
        <fullName evidence="2">Uncharacterized protein</fullName>
    </submittedName>
</protein>
<comment type="caution">
    <text evidence="2">The sequence shown here is derived from an EMBL/GenBank/DDBJ whole genome shotgun (WGS) entry which is preliminary data.</text>
</comment>